<gene>
    <name evidence="1" type="ORF">I4X03_015030</name>
</gene>
<comment type="caution">
    <text evidence="1">The sequence shown here is derived from an EMBL/GenBank/DDBJ whole genome shotgun (WGS) entry which is preliminary data.</text>
</comment>
<evidence type="ECO:0000313" key="2">
    <source>
        <dbReference type="Proteomes" id="UP000809349"/>
    </source>
</evidence>
<sequence>MQAISKFENELAVLIGAPTDLRPFVCDGSPLTCDVFIVGFNPATTMSADFWQFWRPGVGFDKVAWFEAYKKDRQLKPLKPGKTRRNAVSPSRRVIEMILEGASPYRCLETNIYSASTVQAADLATQQRITAPFDFLLANIKPRVIVAHGVEAVEHIRKMNVDAKVIPVSHFSRGWSHESAFKLGLKVREEVETLSRPNP</sequence>
<keyword evidence="2" id="KW-1185">Reference proteome</keyword>
<dbReference type="RefSeq" id="WP_223469063.1">
    <property type="nucleotide sequence ID" value="NZ_JAFBIL020000006.1"/>
</dbReference>
<dbReference type="EMBL" id="JAFBIL020000006">
    <property type="protein sequence ID" value="MBZ2208577.1"/>
    <property type="molecule type" value="Genomic_DNA"/>
</dbReference>
<proteinExistence type="predicted"/>
<accession>A0ABS7SRM0</accession>
<name>A0ABS7SRM0_9BURK</name>
<organism evidence="1 2">
    <name type="scientific">Massilia soli</name>
    <dbReference type="NCBI Taxonomy" id="2792854"/>
    <lineage>
        <taxon>Bacteria</taxon>
        <taxon>Pseudomonadati</taxon>
        <taxon>Pseudomonadota</taxon>
        <taxon>Betaproteobacteria</taxon>
        <taxon>Burkholderiales</taxon>
        <taxon>Oxalobacteraceae</taxon>
        <taxon>Telluria group</taxon>
        <taxon>Massilia</taxon>
    </lineage>
</organism>
<reference evidence="1 2" key="2">
    <citation type="submission" date="2021-08" db="EMBL/GenBank/DDBJ databases">
        <title>Massilia sp. R798.</title>
        <authorList>
            <person name="Baek J.H."/>
            <person name="Jung H.S."/>
            <person name="Kim K.R."/>
            <person name="Jeon C.O."/>
        </authorList>
    </citation>
    <scope>NUCLEOTIDE SEQUENCE [LARGE SCALE GENOMIC DNA]</scope>
    <source>
        <strain evidence="1 2">R798</strain>
    </source>
</reference>
<protein>
    <recommendedName>
        <fullName evidence="3">Uracil-DNA glycosylase-like domain-containing protein</fullName>
    </recommendedName>
</protein>
<reference evidence="1 2" key="1">
    <citation type="submission" date="2021-01" db="EMBL/GenBank/DDBJ databases">
        <authorList>
            <person name="Ruan W."/>
            <person name="Khan S.A."/>
            <person name="Jeon C.O."/>
        </authorList>
    </citation>
    <scope>NUCLEOTIDE SEQUENCE [LARGE SCALE GENOMIC DNA]</scope>
    <source>
        <strain evidence="1 2">R798</strain>
    </source>
</reference>
<evidence type="ECO:0008006" key="3">
    <source>
        <dbReference type="Google" id="ProtNLM"/>
    </source>
</evidence>
<evidence type="ECO:0000313" key="1">
    <source>
        <dbReference type="EMBL" id="MBZ2208577.1"/>
    </source>
</evidence>
<dbReference type="Proteomes" id="UP000809349">
    <property type="component" value="Unassembled WGS sequence"/>
</dbReference>